<organism evidence="2 3">
    <name type="scientific">Rhizoctonia solani 123E</name>
    <dbReference type="NCBI Taxonomy" id="1423351"/>
    <lineage>
        <taxon>Eukaryota</taxon>
        <taxon>Fungi</taxon>
        <taxon>Dikarya</taxon>
        <taxon>Basidiomycota</taxon>
        <taxon>Agaricomycotina</taxon>
        <taxon>Agaricomycetes</taxon>
        <taxon>Cantharellales</taxon>
        <taxon>Ceratobasidiaceae</taxon>
        <taxon>Rhizoctonia</taxon>
    </lineage>
</organism>
<feature type="compositionally biased region" description="Acidic residues" evidence="1">
    <location>
        <begin position="397"/>
        <end position="406"/>
    </location>
</feature>
<feature type="region of interest" description="Disordered" evidence="1">
    <location>
        <begin position="61"/>
        <end position="83"/>
    </location>
</feature>
<dbReference type="Proteomes" id="UP000027456">
    <property type="component" value="Unassembled WGS sequence"/>
</dbReference>
<evidence type="ECO:0000313" key="2">
    <source>
        <dbReference type="EMBL" id="KEP51639.1"/>
    </source>
</evidence>
<accession>A0A074RXG1</accession>
<evidence type="ECO:0000313" key="3">
    <source>
        <dbReference type="Proteomes" id="UP000027456"/>
    </source>
</evidence>
<gene>
    <name evidence="2" type="ORF">V565_058060</name>
</gene>
<sequence length="684" mass="75165">MGEPAPVNSQVERTASLSRAAESLAKAATKLSEAARAMSLVAEALSKGSASKTLAINGSGVKSVQPAQPDIVPSSEAAPAEDEGVGLPQPYRILFDEEADVLLVLCSLIYDRSKVVCYLPCGAHSLKLYKNLISGVTGANVLTTDPFEGSTLDLVYDKFLKERRSTILLPETDIPSNSAKEVADYTVIHVGWPSNKRQYVAQRRAHHASTNLLLAYSGDQDLYPSGSAIMSQTETWPGDSGGFRASVDILRPLFEEALSEVPFEMKEEAYLDWIHSHSKQGPRFVSSWTPSTLVNRANEFILGPLAYRSPASLTQESTSQAPLTDRLPEVPMEFVAQHGLQAAVDEGLLRIEVEADDTHIHDLGSNSASRLSAEDTRPRSMFETSMSPSLQSRNTIDEYDSEDQEDPNPSFVGMYEPPGNFELATGQSYFALNEEFDSIPLLCFLSSQFDKTILFLEGAMLKKYMRLFRKFIPRKIMAIKPNDSPNQATAVSLRFMGSSLPAVLLLDHTIDKLPVMLGRAGCCIYWAHNTQLEQIRKHQSQIFSASTFLIFPSTRRDRLVTGLAGFREHPRSDLILDTSHHSPLATARSAVRSALVTGRKIVRSLYTTQITSLRGEAHGKTQGAQEIVRWANRYAARILLHGSLEDGSRVFPPVGGRPSVTQDTVRIFRLQPAVKEGLLSVLGS</sequence>
<reference evidence="2 3" key="1">
    <citation type="submission" date="2013-12" db="EMBL/GenBank/DDBJ databases">
        <authorList>
            <person name="Cubeta M."/>
            <person name="Pakala S."/>
            <person name="Fedorova N."/>
            <person name="Thomas E."/>
            <person name="Dean R."/>
            <person name="Jabaji S."/>
            <person name="Neate S."/>
            <person name="Toda T."/>
            <person name="Tavantzis S."/>
            <person name="Vilgalys R."/>
            <person name="Bharathan N."/>
            <person name="Pakala S."/>
            <person name="Losada L.S."/>
            <person name="Zafar N."/>
            <person name="Nierman W."/>
        </authorList>
    </citation>
    <scope>NUCLEOTIDE SEQUENCE [LARGE SCALE GENOMIC DNA]</scope>
    <source>
        <strain evidence="2 3">123E</strain>
    </source>
</reference>
<keyword evidence="3" id="KW-1185">Reference proteome</keyword>
<comment type="caution">
    <text evidence="2">The sequence shown here is derived from an EMBL/GenBank/DDBJ whole genome shotgun (WGS) entry which is preliminary data.</text>
</comment>
<name>A0A074RXG1_9AGAM</name>
<dbReference type="AlphaFoldDB" id="A0A074RXG1"/>
<proteinExistence type="predicted"/>
<feature type="compositionally biased region" description="Polar residues" evidence="1">
    <location>
        <begin position="382"/>
        <end position="394"/>
    </location>
</feature>
<dbReference type="EMBL" id="AZST01000153">
    <property type="protein sequence ID" value="KEP51639.1"/>
    <property type="molecule type" value="Genomic_DNA"/>
</dbReference>
<protein>
    <submittedName>
        <fullName evidence="2">Uncharacterized protein</fullName>
    </submittedName>
</protein>
<dbReference type="OrthoDB" id="3240535at2759"/>
<feature type="region of interest" description="Disordered" evidence="1">
    <location>
        <begin position="362"/>
        <end position="410"/>
    </location>
</feature>
<evidence type="ECO:0000256" key="1">
    <source>
        <dbReference type="SAM" id="MobiDB-lite"/>
    </source>
</evidence>
<dbReference type="HOGENOM" id="CLU_019194_0_0_1"/>